<comment type="caution">
    <text evidence="1">The sequence shown here is derived from an EMBL/GenBank/DDBJ whole genome shotgun (WGS) entry which is preliminary data.</text>
</comment>
<name>A0A2D3WQR4_9BACT</name>
<sequence length="222" mass="24636">MNETAEKTGKTVVMKYFFTLLCTPLLLLGGSINTHISFSGNATLSVRTINQAFNAIGYKLDINTLDVQNSSGELSGTAIGTKGFNPTALSENLKEQGIKIEKAHLDKSDLTMTLDTLNAQWNLPLLGSDEGTELKRVNVAQWFRVEEGQHIRIIPPYVGEWYPDVAVLDASMSLLSSFRSLEPKEELEFELPQGAYYLKISNAQGMKVLKEGMWIESMSRGR</sequence>
<reference evidence="1 2" key="1">
    <citation type="journal article" date="2017" name="Front. Microbiol.">
        <title>Comparative Genomic Analysis of the Class Epsilonproteobacteria and Proposed Reclassification to Epsilonbacteraeota (phyl. nov.).</title>
        <authorList>
            <person name="Waite D.W."/>
            <person name="Vanwonterghem I."/>
            <person name="Rinke C."/>
            <person name="Parks D.H."/>
            <person name="Zhang Y."/>
            <person name="Takai K."/>
            <person name="Sievert S.M."/>
            <person name="Simon J."/>
            <person name="Campbell B.J."/>
            <person name="Hanson T.E."/>
            <person name="Woyke T."/>
            <person name="Klotz M.G."/>
            <person name="Hugenholtz P."/>
        </authorList>
    </citation>
    <scope>NUCLEOTIDE SEQUENCE [LARGE SCALE GENOMIC DNA]</scope>
    <source>
        <strain evidence="1">UBA12443</strain>
    </source>
</reference>
<evidence type="ECO:0008006" key="3">
    <source>
        <dbReference type="Google" id="ProtNLM"/>
    </source>
</evidence>
<proteinExistence type="predicted"/>
<evidence type="ECO:0000313" key="1">
    <source>
        <dbReference type="EMBL" id="DAB39053.1"/>
    </source>
</evidence>
<organism evidence="1 2">
    <name type="scientific">Sulfuricurvum kujiense</name>
    <dbReference type="NCBI Taxonomy" id="148813"/>
    <lineage>
        <taxon>Bacteria</taxon>
        <taxon>Pseudomonadati</taxon>
        <taxon>Campylobacterota</taxon>
        <taxon>Epsilonproteobacteria</taxon>
        <taxon>Campylobacterales</taxon>
        <taxon>Sulfurimonadaceae</taxon>
        <taxon>Sulfuricurvum</taxon>
    </lineage>
</organism>
<dbReference type="AlphaFoldDB" id="A0A2D3WQR4"/>
<dbReference type="Proteomes" id="UP000228859">
    <property type="component" value="Unassembled WGS sequence"/>
</dbReference>
<accession>A0A2D3WQR4</accession>
<protein>
    <recommendedName>
        <fullName evidence="3">Periplasmic protein</fullName>
    </recommendedName>
</protein>
<gene>
    <name evidence="1" type="ORF">CFH83_02625</name>
</gene>
<dbReference type="EMBL" id="DLUI01000044">
    <property type="protein sequence ID" value="DAB39053.1"/>
    <property type="molecule type" value="Genomic_DNA"/>
</dbReference>
<evidence type="ECO:0000313" key="2">
    <source>
        <dbReference type="Proteomes" id="UP000228859"/>
    </source>
</evidence>